<organism evidence="2 3">
    <name type="scientific">Pseudocercospora fijiensis (strain CIRAD86)</name>
    <name type="common">Black leaf streak disease fungus</name>
    <name type="synonym">Mycosphaerella fijiensis</name>
    <dbReference type="NCBI Taxonomy" id="383855"/>
    <lineage>
        <taxon>Eukaryota</taxon>
        <taxon>Fungi</taxon>
        <taxon>Dikarya</taxon>
        <taxon>Ascomycota</taxon>
        <taxon>Pezizomycotina</taxon>
        <taxon>Dothideomycetes</taxon>
        <taxon>Dothideomycetidae</taxon>
        <taxon>Mycosphaerellales</taxon>
        <taxon>Mycosphaerellaceae</taxon>
        <taxon>Pseudocercospora</taxon>
    </lineage>
</organism>
<feature type="compositionally biased region" description="Polar residues" evidence="1">
    <location>
        <begin position="19"/>
        <end position="28"/>
    </location>
</feature>
<dbReference type="HOGENOM" id="CLU_1435002_0_0_1"/>
<dbReference type="VEuPathDB" id="FungiDB:MYCFIDRAFT_179702"/>
<protein>
    <submittedName>
        <fullName evidence="2">Uncharacterized protein</fullName>
    </submittedName>
</protein>
<reference evidence="2 3" key="1">
    <citation type="journal article" date="2012" name="PLoS Pathog.">
        <title>Diverse lifestyles and strategies of plant pathogenesis encoded in the genomes of eighteen Dothideomycetes fungi.</title>
        <authorList>
            <person name="Ohm R.A."/>
            <person name="Feau N."/>
            <person name="Henrissat B."/>
            <person name="Schoch C.L."/>
            <person name="Horwitz B.A."/>
            <person name="Barry K.W."/>
            <person name="Condon B.J."/>
            <person name="Copeland A.C."/>
            <person name="Dhillon B."/>
            <person name="Glaser F."/>
            <person name="Hesse C.N."/>
            <person name="Kosti I."/>
            <person name="LaButti K."/>
            <person name="Lindquist E.A."/>
            <person name="Lucas S."/>
            <person name="Salamov A.A."/>
            <person name="Bradshaw R.E."/>
            <person name="Ciuffetti L."/>
            <person name="Hamelin R.C."/>
            <person name="Kema G.H.J."/>
            <person name="Lawrence C."/>
            <person name="Scott J.A."/>
            <person name="Spatafora J.W."/>
            <person name="Turgeon B.G."/>
            <person name="de Wit P.J.G.M."/>
            <person name="Zhong S."/>
            <person name="Goodwin S.B."/>
            <person name="Grigoriev I.V."/>
        </authorList>
    </citation>
    <scope>NUCLEOTIDE SEQUENCE [LARGE SCALE GENOMIC DNA]</scope>
    <source>
        <strain evidence="2 3">CIRAD86</strain>
    </source>
</reference>
<accession>M3AJY6</accession>
<dbReference type="KEGG" id="pfj:MYCFIDRAFT_179702"/>
<evidence type="ECO:0000313" key="2">
    <source>
        <dbReference type="EMBL" id="EME77488.1"/>
    </source>
</evidence>
<keyword evidence="3" id="KW-1185">Reference proteome</keyword>
<dbReference type="EMBL" id="KB446565">
    <property type="protein sequence ID" value="EME77488.1"/>
    <property type="molecule type" value="Genomic_DNA"/>
</dbReference>
<proteinExistence type="predicted"/>
<evidence type="ECO:0000256" key="1">
    <source>
        <dbReference type="SAM" id="MobiDB-lite"/>
    </source>
</evidence>
<dbReference type="Proteomes" id="UP000016932">
    <property type="component" value="Unassembled WGS sequence"/>
</dbReference>
<sequence>MTTTTLPLRPLSASDAIKRTSTGHNSPASHRARATTISLTRSAAHQLKADNHRRAHADVATHIACQQTSERQRSALEPLVVPAMASLNAHTVVNRVAVWRLDAAGSTHHPRGTGSWTASLARHFKNPGQLGVTRGWIGLFLTDDVDFGFDPRLCLDDANQTALTAAGGKRITATNLSTQDDFGRYIQTI</sequence>
<feature type="region of interest" description="Disordered" evidence="1">
    <location>
        <begin position="1"/>
        <end position="31"/>
    </location>
</feature>
<dbReference type="RefSeq" id="XP_007931919.1">
    <property type="nucleotide sequence ID" value="XM_007933728.1"/>
</dbReference>
<name>M3AJY6_PSEFD</name>
<evidence type="ECO:0000313" key="3">
    <source>
        <dbReference type="Proteomes" id="UP000016932"/>
    </source>
</evidence>
<gene>
    <name evidence="2" type="ORF">MYCFIDRAFT_179702</name>
</gene>
<dbReference type="AlphaFoldDB" id="M3AJY6"/>
<dbReference type="GeneID" id="19334190"/>